<reference evidence="4" key="1">
    <citation type="submission" date="2017-02" db="UniProtKB">
        <authorList>
            <consortium name="WormBaseParasite"/>
        </authorList>
    </citation>
    <scope>IDENTIFICATION</scope>
</reference>
<feature type="domain" description="RPA-interacting protein N-terminal" evidence="1">
    <location>
        <begin position="21"/>
        <end position="57"/>
    </location>
</feature>
<dbReference type="AlphaFoldDB" id="A0A0N4V6M1"/>
<evidence type="ECO:0000313" key="4">
    <source>
        <dbReference type="WBParaSite" id="EVEC_0000591201-mRNA-1"/>
    </source>
</evidence>
<keyword evidence="3" id="KW-1185">Reference proteome</keyword>
<protein>
    <submittedName>
        <fullName evidence="4">RPA_interact_N domain-containing protein</fullName>
    </submittedName>
</protein>
<evidence type="ECO:0000259" key="1">
    <source>
        <dbReference type="Pfam" id="PF14766"/>
    </source>
</evidence>
<evidence type="ECO:0000313" key="3">
    <source>
        <dbReference type="Proteomes" id="UP000274131"/>
    </source>
</evidence>
<dbReference type="EMBL" id="UXUI01008190">
    <property type="protein sequence ID" value="VDD90772.1"/>
    <property type="molecule type" value="Genomic_DNA"/>
</dbReference>
<dbReference type="WBParaSite" id="EVEC_0000591201-mRNA-1">
    <property type="protein sequence ID" value="EVEC_0000591201-mRNA-1"/>
    <property type="gene ID" value="EVEC_0000591201"/>
</dbReference>
<accession>A0A0N4V6M1</accession>
<name>A0A0N4V6M1_ENTVE</name>
<gene>
    <name evidence="2" type="ORF">EVEC_LOCUS5523</name>
</gene>
<dbReference type="InterPro" id="IPR028158">
    <property type="entry name" value="RPA_interact_N_dom"/>
</dbReference>
<evidence type="ECO:0000313" key="2">
    <source>
        <dbReference type="EMBL" id="VDD90772.1"/>
    </source>
</evidence>
<dbReference type="Proteomes" id="UP000274131">
    <property type="component" value="Unassembled WGS sequence"/>
</dbReference>
<proteinExistence type="predicted"/>
<organism evidence="4">
    <name type="scientific">Enterobius vermicularis</name>
    <name type="common">Human pinworm</name>
    <dbReference type="NCBI Taxonomy" id="51028"/>
    <lineage>
        <taxon>Eukaryota</taxon>
        <taxon>Metazoa</taxon>
        <taxon>Ecdysozoa</taxon>
        <taxon>Nematoda</taxon>
        <taxon>Chromadorea</taxon>
        <taxon>Rhabditida</taxon>
        <taxon>Spirurina</taxon>
        <taxon>Oxyuridomorpha</taxon>
        <taxon>Oxyuroidea</taxon>
        <taxon>Oxyuridae</taxon>
        <taxon>Enterobius</taxon>
    </lineage>
</organism>
<reference evidence="2 3" key="2">
    <citation type="submission" date="2018-10" db="EMBL/GenBank/DDBJ databases">
        <authorList>
            <consortium name="Pathogen Informatics"/>
        </authorList>
    </citation>
    <scope>NUCLEOTIDE SEQUENCE [LARGE SCALE GENOMIC DNA]</scope>
</reference>
<sequence length="199" mass="23376">MESMECTASSAAPVTAKSPFAHLYKQKGLDWKSEFRKGVNRRLRNSRNNLVDRFRKMNVQEKKDFLDSVVREDLLEGWDKRMTPEELDRAIAEYEEFREEFLQQEFDDVLMAEEECLLEEISCHFDSNRVLCPCCKKSLLSFPDKRSFSCWMCSYLIKLPYDLPSPPHLLKTFEDIFSAHSEWVLSECKCKGILKGLHD</sequence>
<dbReference type="STRING" id="51028.A0A0N4V6M1"/>
<dbReference type="Pfam" id="PF14766">
    <property type="entry name" value="RPA_interact_N"/>
    <property type="match status" value="1"/>
</dbReference>